<keyword evidence="3" id="KW-1185">Reference proteome</keyword>
<evidence type="ECO:0008006" key="4">
    <source>
        <dbReference type="Google" id="ProtNLM"/>
    </source>
</evidence>
<evidence type="ECO:0000313" key="2">
    <source>
        <dbReference type="EMBL" id="MBP1467319.1"/>
    </source>
</evidence>
<evidence type="ECO:0000313" key="3">
    <source>
        <dbReference type="Proteomes" id="UP001193081"/>
    </source>
</evidence>
<sequence length="174" mass="19343">MLLHPGKTGQGQSLVEYSLLLALVALVAIGGLALLGRGVSQAFERTRQFEQAAGAPSVQDLTADFLVRINAFYQLNDRWPRSWGDARFTDLGLDPDDWSQPVAGVVWNPNGPRIGLANRPGDKLQIYVTDRNNNVRKLYDGWNIWCEAADGKCYYHTVAPENEVDLSTLVVREE</sequence>
<keyword evidence="1" id="KW-1133">Transmembrane helix</keyword>
<keyword evidence="1" id="KW-0472">Membrane</keyword>
<dbReference type="Proteomes" id="UP001193081">
    <property type="component" value="Unassembled WGS sequence"/>
</dbReference>
<organism evidence="2 3">
    <name type="scientific">Candidatus Chloroploca mongolica</name>
    <dbReference type="NCBI Taxonomy" id="2528176"/>
    <lineage>
        <taxon>Bacteria</taxon>
        <taxon>Bacillati</taxon>
        <taxon>Chloroflexota</taxon>
        <taxon>Chloroflexia</taxon>
        <taxon>Chloroflexales</taxon>
        <taxon>Chloroflexineae</taxon>
        <taxon>Oscillochloridaceae</taxon>
        <taxon>Candidatus Chloroploca</taxon>
    </lineage>
</organism>
<accession>A0ABS4DCZ8</accession>
<evidence type="ECO:0000256" key="1">
    <source>
        <dbReference type="SAM" id="Phobius"/>
    </source>
</evidence>
<feature type="transmembrane region" description="Helical" evidence="1">
    <location>
        <begin position="20"/>
        <end position="39"/>
    </location>
</feature>
<protein>
    <recommendedName>
        <fullName evidence="4">Type II secretion system protein</fullName>
    </recommendedName>
</protein>
<gene>
    <name evidence="2" type="ORF">EYB53_016520</name>
</gene>
<dbReference type="EMBL" id="SIJK02000031">
    <property type="protein sequence ID" value="MBP1467319.1"/>
    <property type="molecule type" value="Genomic_DNA"/>
</dbReference>
<name>A0ABS4DCZ8_9CHLR</name>
<comment type="caution">
    <text evidence="2">The sequence shown here is derived from an EMBL/GenBank/DDBJ whole genome shotgun (WGS) entry which is preliminary data.</text>
</comment>
<proteinExistence type="predicted"/>
<dbReference type="RefSeq" id="WP_135479525.1">
    <property type="nucleotide sequence ID" value="NZ_SIJK02000031.1"/>
</dbReference>
<keyword evidence="1" id="KW-0812">Transmembrane</keyword>
<reference evidence="2 3" key="1">
    <citation type="submission" date="2021-03" db="EMBL/GenBank/DDBJ databases">
        <authorList>
            <person name="Grouzdev D.S."/>
        </authorList>
    </citation>
    <scope>NUCLEOTIDE SEQUENCE [LARGE SCALE GENOMIC DNA]</scope>
    <source>
        <strain evidence="2 3">M50-1</strain>
    </source>
</reference>